<dbReference type="AlphaFoldDB" id="A0ABD2KA95"/>
<organism evidence="1 2">
    <name type="scientific">Heterodera trifolii</name>
    <dbReference type="NCBI Taxonomy" id="157864"/>
    <lineage>
        <taxon>Eukaryota</taxon>
        <taxon>Metazoa</taxon>
        <taxon>Ecdysozoa</taxon>
        <taxon>Nematoda</taxon>
        <taxon>Chromadorea</taxon>
        <taxon>Rhabditida</taxon>
        <taxon>Tylenchina</taxon>
        <taxon>Tylenchomorpha</taxon>
        <taxon>Tylenchoidea</taxon>
        <taxon>Heteroderidae</taxon>
        <taxon>Heteroderinae</taxon>
        <taxon>Heterodera</taxon>
    </lineage>
</organism>
<evidence type="ECO:0000313" key="1">
    <source>
        <dbReference type="EMBL" id="KAL3099791.1"/>
    </source>
</evidence>
<sequence>MCSTVISSTKFANLKRAGYTFFIGNYFNGSLVSDTDTIDGLYQGVNLNGINCIKNAKTGGITQLRDAYHIPQFTTAKPFDYPLVTPTPTNTYAQARKPIDYLNLNGGSIGRTWLVVLNGVGTNWSSNKTLNEAFIREFVSYFPNPLGPQIGILSTYTDYWNIVGTTFTIYDSNNALPQLWWSDCSTANQDYTGFTPFNNWYQPVMHRYNCSMTNIAGQSGANGDLDWFA</sequence>
<dbReference type="SUPFAM" id="SSF51445">
    <property type="entry name" value="(Trans)glycosidases"/>
    <property type="match status" value="1"/>
</dbReference>
<dbReference type="PANTHER" id="PTHR23208:SF36">
    <property type="entry name" value="LYSOZYME-RELATED"/>
    <property type="match status" value="1"/>
</dbReference>
<proteinExistence type="predicted"/>
<protein>
    <submittedName>
        <fullName evidence="1">Uncharacterized protein</fullName>
    </submittedName>
</protein>
<reference evidence="1 2" key="1">
    <citation type="submission" date="2024-10" db="EMBL/GenBank/DDBJ databases">
        <authorList>
            <person name="Kim D."/>
        </authorList>
    </citation>
    <scope>NUCLEOTIDE SEQUENCE [LARGE SCALE GENOMIC DNA]</scope>
    <source>
        <strain evidence="1">BH-2024</strain>
    </source>
</reference>
<dbReference type="InterPro" id="IPR017853">
    <property type="entry name" value="GH"/>
</dbReference>
<evidence type="ECO:0000313" key="2">
    <source>
        <dbReference type="Proteomes" id="UP001620626"/>
    </source>
</evidence>
<gene>
    <name evidence="1" type="ORF">niasHT_022092</name>
</gene>
<keyword evidence="2" id="KW-1185">Reference proteome</keyword>
<name>A0ABD2KA95_9BILA</name>
<dbReference type="Gene3D" id="3.20.20.80">
    <property type="entry name" value="Glycosidases"/>
    <property type="match status" value="1"/>
</dbReference>
<dbReference type="PANTHER" id="PTHR23208">
    <property type="entry name" value="LYSOZYME PROTEIN"/>
    <property type="match status" value="1"/>
</dbReference>
<dbReference type="Proteomes" id="UP001620626">
    <property type="component" value="Unassembled WGS sequence"/>
</dbReference>
<comment type="caution">
    <text evidence="1">The sequence shown here is derived from an EMBL/GenBank/DDBJ whole genome shotgun (WGS) entry which is preliminary data.</text>
</comment>
<dbReference type="EMBL" id="JBICBT010000804">
    <property type="protein sequence ID" value="KAL3099791.1"/>
    <property type="molecule type" value="Genomic_DNA"/>
</dbReference>
<accession>A0ABD2KA95</accession>
<dbReference type="InterPro" id="IPR051595">
    <property type="entry name" value="GH25_Enzymes"/>
</dbReference>